<dbReference type="PANTHER" id="PTHR43300">
    <property type="entry name" value="ACETYLTRANSFERASE"/>
    <property type="match status" value="1"/>
</dbReference>
<dbReference type="KEGG" id="emt:CPZ25_015180"/>
<reference evidence="3 4" key="1">
    <citation type="submission" date="2018-05" db="EMBL/GenBank/DDBJ databases">
        <title>Genome comparison of Eubacterium sp.</title>
        <authorList>
            <person name="Feng Y."/>
            <person name="Sanchez-Andrea I."/>
            <person name="Stams A.J.M."/>
            <person name="De Vos W.M."/>
        </authorList>
    </citation>
    <scope>NUCLEOTIDE SEQUENCE [LARGE SCALE GENOMIC DNA]</scope>
    <source>
        <strain evidence="3 4">YI</strain>
    </source>
</reference>
<dbReference type="CDD" id="cd03349">
    <property type="entry name" value="LbH_XAT"/>
    <property type="match status" value="1"/>
</dbReference>
<dbReference type="RefSeq" id="WP_058695958.1">
    <property type="nucleotide sequence ID" value="NZ_CABJDW020000010.1"/>
</dbReference>
<accession>A0A4P9CAW0</accession>
<dbReference type="AlphaFoldDB" id="A0A4P9CAW0"/>
<keyword evidence="1 3" id="KW-0808">Transferase</keyword>
<evidence type="ECO:0000313" key="4">
    <source>
        <dbReference type="Proteomes" id="UP000218387"/>
    </source>
</evidence>
<sequence length="233" mass="26572">MRKDNDQRIYLNDDDPTVVYLKNVIDDPDIQVGEHTYYHDEKNDPRDFVKNNVLYHFPEFHQDKIIIGKYCSLASGTTFICPLANHNFDSLANYPFPIVNAHWALDESFFSDDKVCTLKGPTIVGNDVWIGYNSVIMPGVHIGDGAIIGTRSVVTKDVPPYTVVAGDPARPIRKRFDDDTIEKLMALKWWDLPDEEIREFLPELINGHIDAVLEKKWLGDAARTVIERLGNTK</sequence>
<dbReference type="EMBL" id="CP029487">
    <property type="protein sequence ID" value="QCT72613.1"/>
    <property type="molecule type" value="Genomic_DNA"/>
</dbReference>
<proteinExistence type="predicted"/>
<dbReference type="PROSITE" id="PS00101">
    <property type="entry name" value="HEXAPEP_TRANSFERASES"/>
    <property type="match status" value="1"/>
</dbReference>
<dbReference type="InterPro" id="IPR018357">
    <property type="entry name" value="Hexapep_transf_CS"/>
</dbReference>
<dbReference type="Pfam" id="PF00132">
    <property type="entry name" value="Hexapep"/>
    <property type="match status" value="1"/>
</dbReference>
<keyword evidence="2" id="KW-0677">Repeat</keyword>
<gene>
    <name evidence="3" type="ORF">CPZ25_015180</name>
</gene>
<dbReference type="PANTHER" id="PTHR43300:SF11">
    <property type="entry name" value="ACETYLTRANSFERASE RV3034C-RELATED"/>
    <property type="match status" value="1"/>
</dbReference>
<evidence type="ECO:0000256" key="1">
    <source>
        <dbReference type="ARBA" id="ARBA00022679"/>
    </source>
</evidence>
<dbReference type="GO" id="GO:0016740">
    <property type="term" value="F:transferase activity"/>
    <property type="evidence" value="ECO:0007669"/>
    <property type="project" value="UniProtKB-KW"/>
</dbReference>
<dbReference type="InterPro" id="IPR001451">
    <property type="entry name" value="Hexapep"/>
</dbReference>
<keyword evidence="4" id="KW-1185">Reference proteome</keyword>
<protein>
    <submittedName>
        <fullName evidence="3">Antibiotic acetyltransferase</fullName>
    </submittedName>
</protein>
<evidence type="ECO:0000256" key="2">
    <source>
        <dbReference type="ARBA" id="ARBA00022737"/>
    </source>
</evidence>
<dbReference type="SUPFAM" id="SSF51161">
    <property type="entry name" value="Trimeric LpxA-like enzymes"/>
    <property type="match status" value="1"/>
</dbReference>
<name>A0A4P9CAW0_EUBML</name>
<dbReference type="Proteomes" id="UP000218387">
    <property type="component" value="Chromosome"/>
</dbReference>
<evidence type="ECO:0000313" key="3">
    <source>
        <dbReference type="EMBL" id="QCT72613.1"/>
    </source>
</evidence>
<dbReference type="Gene3D" id="2.160.10.10">
    <property type="entry name" value="Hexapeptide repeat proteins"/>
    <property type="match status" value="1"/>
</dbReference>
<dbReference type="InterPro" id="IPR050179">
    <property type="entry name" value="Trans_hexapeptide_repeat"/>
</dbReference>
<dbReference type="InterPro" id="IPR011004">
    <property type="entry name" value="Trimer_LpxA-like_sf"/>
</dbReference>
<organism evidence="3 4">
    <name type="scientific">Eubacterium maltosivorans</name>
    <dbReference type="NCBI Taxonomy" id="2041044"/>
    <lineage>
        <taxon>Bacteria</taxon>
        <taxon>Bacillati</taxon>
        <taxon>Bacillota</taxon>
        <taxon>Clostridia</taxon>
        <taxon>Eubacteriales</taxon>
        <taxon>Eubacteriaceae</taxon>
        <taxon>Eubacterium</taxon>
    </lineage>
</organism>